<dbReference type="SUPFAM" id="SSF50630">
    <property type="entry name" value="Acid proteases"/>
    <property type="match status" value="1"/>
</dbReference>
<dbReference type="Proteomes" id="UP000267464">
    <property type="component" value="Unassembled WGS sequence"/>
</dbReference>
<comment type="caution">
    <text evidence="1">The sequence shown here is derived from an EMBL/GenBank/DDBJ whole genome shotgun (WGS) entry which is preliminary data.</text>
</comment>
<keyword evidence="2" id="KW-1185">Reference proteome</keyword>
<reference evidence="1 2" key="2">
    <citation type="submission" date="2018-12" db="EMBL/GenBank/DDBJ databases">
        <title>Rhizobacter gummiphilus sp. nov., a rubber-degrading bacterium isolated from the soil of a botanical garden in Japan.</title>
        <authorList>
            <person name="Shunsuke S.S."/>
        </authorList>
    </citation>
    <scope>NUCLEOTIDE SEQUENCE [LARGE SCALE GENOMIC DNA]</scope>
    <source>
        <strain evidence="1 2">S-16</strain>
    </source>
</reference>
<dbReference type="AlphaFoldDB" id="A0A3N7JWG3"/>
<name>A0A3N7JWG3_9BURK</name>
<sequence>MLARAKAAAGGDRWNTVRGLRMAGTIAAGGLSGPYEQWVCMRTGRFLTRYTLGPAPVLRGFDGQVAWQCGAGGEVAVQDSAAARQMAVTESFLLARGYWLAPHECSACAPSGEGIAGHELVQVHTTNGLPVQLWFDRAGSRLARTLQDVHGLEMAKRYEDHRDVGGLGIPFRIVTGTGDARRDVVVQLSIVELDPAWPEDSFDVPRQSIDDVAFIDGGSECSVPFEVAHNHVYLRVTLGGQDFQFLLDTGGVNLLTPETAARAGLQIEGALEARGPGEASVDAGFVRVDEFCIGDRLTMKHQLMRVLPLSGLEQADGHQCDGLLGHELFKRLVVTIDHAERRVTLTRPDAFHPPAHAHRLPLTFYAHIPTVNAMLDELPGQFWVDTGNRNALTLWRPFVQAHGLDDRYGAGDETVIGWGVGGAVRGRIACAGRLDLGGLIVEEPLLTLPSADSGPTATQGVAGNIGGDILRRYSCSFDYSRRTMHLASIELRTSSLPS</sequence>
<evidence type="ECO:0000313" key="2">
    <source>
        <dbReference type="Proteomes" id="UP000267464"/>
    </source>
</evidence>
<dbReference type="Gene3D" id="2.40.70.10">
    <property type="entry name" value="Acid Proteases"/>
    <property type="match status" value="2"/>
</dbReference>
<dbReference type="EMBL" id="QUSW01000002">
    <property type="protein sequence ID" value="RQP25189.1"/>
    <property type="molecule type" value="Genomic_DNA"/>
</dbReference>
<protein>
    <recommendedName>
        <fullName evidence="3">Aspartyl protease</fullName>
    </recommendedName>
</protein>
<proteinExistence type="predicted"/>
<gene>
    <name evidence="1" type="ORF">DZC73_10130</name>
</gene>
<organism evidence="1 2">
    <name type="scientific">Piscinibacter terrae</name>
    <dbReference type="NCBI Taxonomy" id="2496871"/>
    <lineage>
        <taxon>Bacteria</taxon>
        <taxon>Pseudomonadati</taxon>
        <taxon>Pseudomonadota</taxon>
        <taxon>Betaproteobacteria</taxon>
        <taxon>Burkholderiales</taxon>
        <taxon>Sphaerotilaceae</taxon>
        <taxon>Piscinibacter</taxon>
    </lineage>
</organism>
<dbReference type="InterPro" id="IPR021109">
    <property type="entry name" value="Peptidase_aspartic_dom_sf"/>
</dbReference>
<evidence type="ECO:0000313" key="1">
    <source>
        <dbReference type="EMBL" id="RQP25189.1"/>
    </source>
</evidence>
<accession>A0A3N7JWG3</accession>
<dbReference type="Pfam" id="PF13650">
    <property type="entry name" value="Asp_protease_2"/>
    <property type="match status" value="1"/>
</dbReference>
<evidence type="ECO:0008006" key="3">
    <source>
        <dbReference type="Google" id="ProtNLM"/>
    </source>
</evidence>
<reference evidence="1 2" key="1">
    <citation type="submission" date="2018-08" db="EMBL/GenBank/DDBJ databases">
        <authorList>
            <person name="Khan S.A."/>
            <person name="Jeon C.O."/>
            <person name="Chun B.H."/>
            <person name="Jeong S.E."/>
        </authorList>
    </citation>
    <scope>NUCLEOTIDE SEQUENCE [LARGE SCALE GENOMIC DNA]</scope>
    <source>
        <strain evidence="1 2">S-16</strain>
    </source>
</reference>